<gene>
    <name evidence="2" type="ORF">BJP41_04595</name>
    <name evidence="3" type="ORF">BJP43_04930</name>
</gene>
<organism evidence="3 4">
    <name type="scientific">Candidatus Williamhamiltonella defendens</name>
    <dbReference type="NCBI Taxonomy" id="138072"/>
    <lineage>
        <taxon>Bacteria</taxon>
        <taxon>Pseudomonadati</taxon>
        <taxon>Pseudomonadota</taxon>
        <taxon>Gammaproteobacteria</taxon>
        <taxon>Enterobacterales</taxon>
        <taxon>Enterobacteriaceae</taxon>
        <taxon>aphid secondary symbionts</taxon>
        <taxon>Candidatus Williamhamiltonella</taxon>
    </lineage>
</organism>
<dbReference type="AlphaFoldDB" id="A0A2D3TDF0"/>
<evidence type="ECO:0000313" key="5">
    <source>
        <dbReference type="Proteomes" id="UP000230008"/>
    </source>
</evidence>
<proteinExistence type="predicted"/>
<dbReference type="RefSeq" id="WP_100096452.1">
    <property type="nucleotide sequence ID" value="NZ_CADIJH010000009.1"/>
</dbReference>
<evidence type="ECO:0000313" key="4">
    <source>
        <dbReference type="Proteomes" id="UP000229055"/>
    </source>
</evidence>
<feature type="chain" id="PRO_5014285397" evidence="1">
    <location>
        <begin position="22"/>
        <end position="70"/>
    </location>
</feature>
<feature type="signal peptide" evidence="1">
    <location>
        <begin position="1"/>
        <end position="21"/>
    </location>
</feature>
<evidence type="ECO:0000313" key="2">
    <source>
        <dbReference type="EMBL" id="ATW29738.1"/>
    </source>
</evidence>
<dbReference type="EMBL" id="CP017613">
    <property type="protein sequence ID" value="ATW33724.1"/>
    <property type="molecule type" value="Genomic_DNA"/>
</dbReference>
<reference evidence="4 5" key="1">
    <citation type="submission" date="2016-10" db="EMBL/GenBank/DDBJ databases">
        <authorList>
            <person name="Chevignon G."/>
        </authorList>
    </citation>
    <scope>NUCLEOTIDE SEQUENCE [LARGE SCALE GENOMIC DNA]</scope>
    <source>
        <strain evidence="5">A2C</strain>
        <strain evidence="4">ZA17</strain>
    </source>
</reference>
<reference evidence="3" key="3">
    <citation type="journal article" date="2018" name="Genome Biol. Evol.">
        <title>Culture-Facilitated Comparative Genomics of the Facultative Symbiont Hamiltonella defensa.</title>
        <authorList>
            <person name="Chevignon G."/>
            <person name="Boyd B.M."/>
            <person name="Brandt J.W."/>
            <person name="Oliver K.M."/>
            <person name="Strand M.R."/>
        </authorList>
    </citation>
    <scope>NUCLEOTIDE SEQUENCE</scope>
    <source>
        <strain evidence="2">A2C</strain>
        <strain evidence="3">ZA17</strain>
    </source>
</reference>
<name>A0A2D3TDF0_9ENTR</name>
<evidence type="ECO:0000313" key="3">
    <source>
        <dbReference type="EMBL" id="ATW33724.1"/>
    </source>
</evidence>
<reference evidence="4 5" key="2">
    <citation type="submission" date="2017-11" db="EMBL/GenBank/DDBJ databases">
        <title>PacBio sequencing of new strain of the secondary endosymbiont Candidatus Hamiltonella defensa.</title>
        <authorList>
            <person name="Strand M.R."/>
            <person name="Oliver K."/>
        </authorList>
    </citation>
    <scope>NUCLEOTIDE SEQUENCE [LARGE SCALE GENOMIC DNA]</scope>
    <source>
        <strain evidence="5">A2C</strain>
        <strain evidence="4">ZA17</strain>
    </source>
</reference>
<keyword evidence="1" id="KW-0732">Signal</keyword>
<dbReference type="EMBL" id="CP017606">
    <property type="protein sequence ID" value="ATW29738.1"/>
    <property type="molecule type" value="Genomic_DNA"/>
</dbReference>
<dbReference type="Proteomes" id="UP000229055">
    <property type="component" value="Chromosome"/>
</dbReference>
<sequence length="70" mass="8052">MTKSYLFFLFFLLMVNMTSQAKNIVTSPSTEPSQESSNPIEIDDVTIISTQLILDNQFQRLCKKWGFVIC</sequence>
<protein>
    <submittedName>
        <fullName evidence="3">Uncharacterized protein</fullName>
    </submittedName>
</protein>
<dbReference type="Proteomes" id="UP000230008">
    <property type="component" value="Chromosome"/>
</dbReference>
<accession>A0A2D3TDF0</accession>
<evidence type="ECO:0000256" key="1">
    <source>
        <dbReference type="SAM" id="SignalP"/>
    </source>
</evidence>